<dbReference type="InterPro" id="IPR037069">
    <property type="entry name" value="AcylCoA_DH/ox_N_sf"/>
</dbReference>
<dbReference type="Proteomes" id="UP000198348">
    <property type="component" value="Unassembled WGS sequence"/>
</dbReference>
<dbReference type="FunFam" id="1.10.540.10:FF:000001">
    <property type="entry name" value="Very long-chain-specific acyl-CoA dehydrogenase, mitochondrial"/>
    <property type="match status" value="1"/>
</dbReference>
<evidence type="ECO:0000313" key="13">
    <source>
        <dbReference type="Proteomes" id="UP000198348"/>
    </source>
</evidence>
<dbReference type="GO" id="GO:0006631">
    <property type="term" value="P:fatty acid metabolic process"/>
    <property type="evidence" value="ECO:0007669"/>
    <property type="project" value="UniProtKB-ARBA"/>
</dbReference>
<feature type="domain" description="Acyl-CoA dehydrogenase/oxidase N-terminal" evidence="10">
    <location>
        <begin position="43"/>
        <end position="148"/>
    </location>
</feature>
<dbReference type="SUPFAM" id="SSF56645">
    <property type="entry name" value="Acyl-CoA dehydrogenase NM domain-like"/>
    <property type="match status" value="1"/>
</dbReference>
<dbReference type="InterPro" id="IPR049448">
    <property type="entry name" value="ACAD9/ACADV-like_C"/>
</dbReference>
<evidence type="ECO:0000313" key="12">
    <source>
        <dbReference type="EMBL" id="SNR29087.1"/>
    </source>
</evidence>
<dbReference type="PANTHER" id="PTHR43884:SF9">
    <property type="entry name" value="COMPLEX I ASSEMBLY FACTOR ACAD9, MITOCHONDRIAL"/>
    <property type="match status" value="1"/>
</dbReference>
<feature type="domain" description="Acyl-CoA oxidase/dehydrogenase middle" evidence="9">
    <location>
        <begin position="154"/>
        <end position="243"/>
    </location>
</feature>
<dbReference type="Pfam" id="PF02771">
    <property type="entry name" value="Acyl-CoA_dh_N"/>
    <property type="match status" value="1"/>
</dbReference>
<dbReference type="InterPro" id="IPR013786">
    <property type="entry name" value="AcylCoA_DH/ox_N"/>
</dbReference>
<dbReference type="Pfam" id="PF02770">
    <property type="entry name" value="Acyl-CoA_dh_M"/>
    <property type="match status" value="1"/>
</dbReference>
<name>A0A238V514_9PSEU</name>
<dbReference type="InterPro" id="IPR009075">
    <property type="entry name" value="AcylCo_DH/oxidase_C"/>
</dbReference>
<evidence type="ECO:0000259" key="9">
    <source>
        <dbReference type="Pfam" id="PF02770"/>
    </source>
</evidence>
<dbReference type="GO" id="GO:0003995">
    <property type="term" value="F:acyl-CoA dehydrogenase activity"/>
    <property type="evidence" value="ECO:0007669"/>
    <property type="project" value="TreeGrafter"/>
</dbReference>
<dbReference type="RefSeq" id="WP_176439736.1">
    <property type="nucleotide sequence ID" value="NZ_FZNW01000001.1"/>
</dbReference>
<dbReference type="InterPro" id="IPR009100">
    <property type="entry name" value="AcylCoA_DH/oxidase_NM_dom_sf"/>
</dbReference>
<comment type="similarity">
    <text evidence="2 7">Belongs to the acyl-CoA dehydrogenase family.</text>
</comment>
<dbReference type="FunFam" id="1.20.140.10:FF:000008">
    <property type="entry name" value="acyl-CoA dehydrogenase family member 9, mitochondrial"/>
    <property type="match status" value="1"/>
</dbReference>
<dbReference type="EMBL" id="FZNW01000001">
    <property type="protein sequence ID" value="SNR29087.1"/>
    <property type="molecule type" value="Genomic_DNA"/>
</dbReference>
<proteinExistence type="inferred from homology"/>
<comment type="cofactor">
    <cofactor evidence="1 7">
        <name>FAD</name>
        <dbReference type="ChEBI" id="CHEBI:57692"/>
    </cofactor>
</comment>
<dbReference type="GO" id="GO:0050660">
    <property type="term" value="F:flavin adenine dinucleotide binding"/>
    <property type="evidence" value="ECO:0007669"/>
    <property type="project" value="InterPro"/>
</dbReference>
<evidence type="ECO:0000256" key="2">
    <source>
        <dbReference type="ARBA" id="ARBA00009347"/>
    </source>
</evidence>
<evidence type="ECO:0000256" key="7">
    <source>
        <dbReference type="RuleBase" id="RU362125"/>
    </source>
</evidence>
<feature type="domain" description="Acyl-CoA dehydrogenase/oxidase C-terminal" evidence="8">
    <location>
        <begin position="255"/>
        <end position="401"/>
    </location>
</feature>
<reference evidence="13" key="1">
    <citation type="submission" date="2017-06" db="EMBL/GenBank/DDBJ databases">
        <authorList>
            <person name="Varghese N."/>
            <person name="Submissions S."/>
        </authorList>
    </citation>
    <scope>NUCLEOTIDE SEQUENCE [LARGE SCALE GENOMIC DNA]</scope>
    <source>
        <strain evidence="13">DSM 45207</strain>
    </source>
</reference>
<organism evidence="12 13">
    <name type="scientific">Haloechinothrix alba</name>
    <dbReference type="NCBI Taxonomy" id="664784"/>
    <lineage>
        <taxon>Bacteria</taxon>
        <taxon>Bacillati</taxon>
        <taxon>Actinomycetota</taxon>
        <taxon>Actinomycetes</taxon>
        <taxon>Pseudonocardiales</taxon>
        <taxon>Pseudonocardiaceae</taxon>
        <taxon>Haloechinothrix</taxon>
    </lineage>
</organism>
<evidence type="ECO:0000256" key="1">
    <source>
        <dbReference type="ARBA" id="ARBA00001974"/>
    </source>
</evidence>
<dbReference type="Pfam" id="PF21343">
    <property type="entry name" value="ACAD9-ACADV_C"/>
    <property type="match status" value="1"/>
</dbReference>
<dbReference type="SUPFAM" id="SSF47203">
    <property type="entry name" value="Acyl-CoA dehydrogenase C-terminal domain-like"/>
    <property type="match status" value="1"/>
</dbReference>
<protein>
    <submittedName>
        <fullName evidence="12">Acyl-CoA dehydrogenase family member 9</fullName>
    </submittedName>
</protein>
<dbReference type="InterPro" id="IPR006091">
    <property type="entry name" value="Acyl-CoA_Oxase/DH_mid-dom"/>
</dbReference>
<keyword evidence="6 7" id="KW-0560">Oxidoreductase</keyword>
<evidence type="ECO:0000256" key="3">
    <source>
        <dbReference type="ARBA" id="ARBA00022630"/>
    </source>
</evidence>
<sequence>MTATRDATAQPSSFAKSLFAGALPDDMVFPYPQLEKDESRTVRQLISSARDFLDDNYDSRTVEEQRWVGDEIISGLGERGLLGLYVAPEYGGQGLSQTGYCRVMEEFGGYDASLSVVMGVHQSIGMKPIHMFGTEDQKARFLPDLAAGRKLAGFGLTEPSAGSDAYNVASYAEQQADGSFVLNGEKRWIGNGAKDVVVVFARCETGHVALTVERGMDGFEAPHRFDTLGLLGNDLRKLTFNDVRVPKENVLGEPGDGFRIAMSTLNNGRMSLGTGVVGATKKLIEQAIEYTTNREQFGMSLSEFELVQDKVGWMVSYLYGLESMAYMTTGLVDSGVGDYSVESAMSKVSSTEFIWYAVNRVFQLMGGTAYMADSPIARTLRDTRIFPIFEGANDVLRAFIALSGMKVIADEFEDLRKIELSDPIRTMGTIADFVRGRVSRTLNPAQLETAHPALGEHADAVADQTKRLRGTVEKLLRAHGKDVKFRQRHQKRLADASTDIFAQVATISRTTSLFADQGVEASGQEHYIADSFCNRAAARVRSQLNRVEDNDDQQIHSIARVAYNHGGYGPKLH</sequence>
<feature type="domain" description="ACAD9/ACADV-like C-terminal" evidence="11">
    <location>
        <begin position="452"/>
        <end position="564"/>
    </location>
</feature>
<gene>
    <name evidence="12" type="ORF">SAMN06265360_101304</name>
</gene>
<keyword evidence="5" id="KW-0809">Transit peptide</keyword>
<dbReference type="Gene3D" id="1.10.540.10">
    <property type="entry name" value="Acyl-CoA dehydrogenase/oxidase, N-terminal domain"/>
    <property type="match status" value="1"/>
</dbReference>
<dbReference type="Gene3D" id="1.20.140.10">
    <property type="entry name" value="Butyryl-CoA Dehydrogenase, subunit A, domain 3"/>
    <property type="match status" value="2"/>
</dbReference>
<evidence type="ECO:0000259" key="11">
    <source>
        <dbReference type="Pfam" id="PF21343"/>
    </source>
</evidence>
<evidence type="ECO:0000256" key="6">
    <source>
        <dbReference type="ARBA" id="ARBA00023002"/>
    </source>
</evidence>
<keyword evidence="3 7" id="KW-0285">Flavoprotein</keyword>
<evidence type="ECO:0000259" key="10">
    <source>
        <dbReference type="Pfam" id="PF02771"/>
    </source>
</evidence>
<keyword evidence="13" id="KW-1185">Reference proteome</keyword>
<evidence type="ECO:0000256" key="5">
    <source>
        <dbReference type="ARBA" id="ARBA00022946"/>
    </source>
</evidence>
<dbReference type="Gene3D" id="2.40.110.10">
    <property type="entry name" value="Butyryl-CoA Dehydrogenase, subunit A, domain 2"/>
    <property type="match status" value="1"/>
</dbReference>
<dbReference type="InterPro" id="IPR036250">
    <property type="entry name" value="AcylCo_DH-like_C"/>
</dbReference>
<evidence type="ECO:0000256" key="4">
    <source>
        <dbReference type="ARBA" id="ARBA00022827"/>
    </source>
</evidence>
<dbReference type="AlphaFoldDB" id="A0A238V514"/>
<dbReference type="PANTHER" id="PTHR43884">
    <property type="entry name" value="ACYL-COA DEHYDROGENASE"/>
    <property type="match status" value="1"/>
</dbReference>
<evidence type="ECO:0000259" key="8">
    <source>
        <dbReference type="Pfam" id="PF00441"/>
    </source>
</evidence>
<dbReference type="Pfam" id="PF00441">
    <property type="entry name" value="Acyl-CoA_dh_1"/>
    <property type="match status" value="1"/>
</dbReference>
<accession>A0A238V514</accession>
<dbReference type="InterPro" id="IPR046373">
    <property type="entry name" value="Acyl-CoA_Oxase/DH_mid-dom_sf"/>
</dbReference>
<keyword evidence="4 7" id="KW-0274">FAD</keyword>